<gene>
    <name evidence="6" type="ORF">ATC1_13482</name>
</gene>
<dbReference type="Gene3D" id="2.60.40.790">
    <property type="match status" value="1"/>
</dbReference>
<dbReference type="PANTHER" id="PTHR46733">
    <property type="entry name" value="26.5 KDA HEAT SHOCK PROTEIN, MITOCHONDRIAL"/>
    <property type="match status" value="1"/>
</dbReference>
<evidence type="ECO:0000256" key="3">
    <source>
        <dbReference type="RuleBase" id="RU003616"/>
    </source>
</evidence>
<dbReference type="InterPro" id="IPR008978">
    <property type="entry name" value="HSP20-like_chaperone"/>
</dbReference>
<dbReference type="RefSeq" id="WP_062279850.1">
    <property type="nucleotide sequence ID" value="NZ_DF968181.1"/>
</dbReference>
<dbReference type="AlphaFoldDB" id="A0A0S7BJP9"/>
<evidence type="ECO:0000313" key="6">
    <source>
        <dbReference type="EMBL" id="GAP40506.1"/>
    </source>
</evidence>
<evidence type="ECO:0000259" key="4">
    <source>
        <dbReference type="PROSITE" id="PS01031"/>
    </source>
</evidence>
<evidence type="ECO:0000256" key="1">
    <source>
        <dbReference type="ARBA" id="ARBA00023016"/>
    </source>
</evidence>
<dbReference type="GO" id="GO:0009408">
    <property type="term" value="P:response to heat"/>
    <property type="evidence" value="ECO:0007669"/>
    <property type="project" value="InterPro"/>
</dbReference>
<organism evidence="6">
    <name type="scientific">Flexilinea flocculi</name>
    <dbReference type="NCBI Taxonomy" id="1678840"/>
    <lineage>
        <taxon>Bacteria</taxon>
        <taxon>Bacillati</taxon>
        <taxon>Chloroflexota</taxon>
        <taxon>Anaerolineae</taxon>
        <taxon>Anaerolineales</taxon>
        <taxon>Anaerolineaceae</taxon>
        <taxon>Flexilinea</taxon>
    </lineage>
</organism>
<comment type="similarity">
    <text evidence="2 3">Belongs to the small heat shock protein (HSP20) family.</text>
</comment>
<keyword evidence="7" id="KW-1185">Reference proteome</keyword>
<dbReference type="InterPro" id="IPR007052">
    <property type="entry name" value="CS_dom"/>
</dbReference>
<dbReference type="SUPFAM" id="SSF49764">
    <property type="entry name" value="HSP20-like chaperones"/>
    <property type="match status" value="1"/>
</dbReference>
<dbReference type="Pfam" id="PF00011">
    <property type="entry name" value="HSP20"/>
    <property type="match status" value="1"/>
</dbReference>
<keyword evidence="1" id="KW-0346">Stress response</keyword>
<dbReference type="EMBL" id="DF968181">
    <property type="protein sequence ID" value="GAP40506.1"/>
    <property type="molecule type" value="Genomic_DNA"/>
</dbReference>
<proteinExistence type="inferred from homology"/>
<dbReference type="STRING" id="1678840.ATC1_13482"/>
<dbReference type="PROSITE" id="PS01031">
    <property type="entry name" value="SHSP"/>
    <property type="match status" value="1"/>
</dbReference>
<dbReference type="CDD" id="cd06464">
    <property type="entry name" value="ACD_sHsps-like"/>
    <property type="match status" value="1"/>
</dbReference>
<reference evidence="6" key="1">
    <citation type="journal article" date="2015" name="Genome Announc.">
        <title>Draft Genome Sequence of Anaerolineae Strain TC1, a Novel Isolate from a Methanogenic Wastewater Treatment System.</title>
        <authorList>
            <person name="Matsuura N."/>
            <person name="Tourlousse D.M."/>
            <person name="Sun L."/>
            <person name="Toyonaga M."/>
            <person name="Kuroda K."/>
            <person name="Ohashi A."/>
            <person name="Cruz R."/>
            <person name="Yamaguchi T."/>
            <person name="Sekiguchi Y."/>
        </authorList>
    </citation>
    <scope>NUCLEOTIDE SEQUENCE [LARGE SCALE GENOMIC DNA]</scope>
    <source>
        <strain evidence="6">TC1</strain>
    </source>
</reference>
<dbReference type="Proteomes" id="UP000053370">
    <property type="component" value="Unassembled WGS sequence"/>
</dbReference>
<evidence type="ECO:0000259" key="5">
    <source>
        <dbReference type="PROSITE" id="PS51203"/>
    </source>
</evidence>
<dbReference type="InterPro" id="IPR002068">
    <property type="entry name" value="A-crystallin/Hsp20_dom"/>
</dbReference>
<protein>
    <submittedName>
        <fullName evidence="6">Molecular chaperone IbpA, HSP20 family</fullName>
    </submittedName>
</protein>
<dbReference type="OrthoDB" id="9811615at2"/>
<evidence type="ECO:0000313" key="7">
    <source>
        <dbReference type="Proteomes" id="UP000053370"/>
    </source>
</evidence>
<accession>A0A0S7BJP9</accession>
<feature type="domain" description="SHSP" evidence="4">
    <location>
        <begin position="34"/>
        <end position="148"/>
    </location>
</feature>
<sequence>MYRTLRIQPMRELVSMQNSMDRLLNTFFDADERTSFDTISPRVDMKQDENNIYVKMTIPGVNPDDIQISVAENILTVKAEVKEEKSEKDEKSAYEIREHTWSSYYREISLPSEVEADKAKADYENGVLKLELPKAEIVKPKMISINAVKKGS</sequence>
<dbReference type="PANTHER" id="PTHR46733:SF4">
    <property type="entry name" value="HEAT SHOCK PROTEIN 21, CHLOROPLASTIC"/>
    <property type="match status" value="1"/>
</dbReference>
<dbReference type="PROSITE" id="PS51203">
    <property type="entry name" value="CS"/>
    <property type="match status" value="1"/>
</dbReference>
<dbReference type="InterPro" id="IPR044587">
    <property type="entry name" value="HSP21-like"/>
</dbReference>
<feature type="domain" description="CS" evidence="5">
    <location>
        <begin position="38"/>
        <end position="152"/>
    </location>
</feature>
<evidence type="ECO:0000256" key="2">
    <source>
        <dbReference type="PROSITE-ProRule" id="PRU00285"/>
    </source>
</evidence>
<name>A0A0S7BJP9_9CHLR</name>